<sequence>MLDACRRQGHYTDCYTTRIPGTISQAEYVEAFYTTALFKLERRLLRWLAAAPSSDDEARALARAERNRFAAWQVEARSPDQLLLAAGRTKSWLMVRPQGGTTRLYFGSAVVPGRSRAGRSGLGPTFAALLGFHKLYSRALLRAARRRLAKFHD</sequence>
<reference evidence="1 2" key="1">
    <citation type="journal article" date="2014" name="Int. J. Syst. Evol. Microbiol.">
        <title>Solimonas terrae sp. nov., isolated from soil.</title>
        <authorList>
            <person name="Kim S.J."/>
            <person name="Moon J.Y."/>
            <person name="Weon H.Y."/>
            <person name="Ahn J.H."/>
            <person name="Chen W.M."/>
            <person name="Kwon S.W."/>
        </authorList>
    </citation>
    <scope>NUCLEOTIDE SEQUENCE [LARGE SCALE GENOMIC DNA]</scope>
    <source>
        <strain evidence="1 2">KIS83-12</strain>
    </source>
</reference>
<keyword evidence="2" id="KW-1185">Reference proteome</keyword>
<evidence type="ECO:0000313" key="2">
    <source>
        <dbReference type="Proteomes" id="UP000472676"/>
    </source>
</evidence>
<comment type="caution">
    <text evidence="1">The sequence shown here is derived from an EMBL/GenBank/DDBJ whole genome shotgun (WGS) entry which is preliminary data.</text>
</comment>
<dbReference type="Proteomes" id="UP000472676">
    <property type="component" value="Unassembled WGS sequence"/>
</dbReference>
<dbReference type="AlphaFoldDB" id="A0A6M2BTF3"/>
<name>A0A6M2BTF3_9GAMM</name>
<dbReference type="EMBL" id="JAAMOW010000006">
    <property type="protein sequence ID" value="NGY05738.1"/>
    <property type="molecule type" value="Genomic_DNA"/>
</dbReference>
<evidence type="ECO:0000313" key="1">
    <source>
        <dbReference type="EMBL" id="NGY05738.1"/>
    </source>
</evidence>
<proteinExistence type="predicted"/>
<gene>
    <name evidence="1" type="ORF">G7Y85_13270</name>
</gene>
<protein>
    <submittedName>
        <fullName evidence="1">DUF2867 domain-containing protein</fullName>
    </submittedName>
</protein>
<organism evidence="1 2">
    <name type="scientific">Solimonas terrae</name>
    <dbReference type="NCBI Taxonomy" id="1396819"/>
    <lineage>
        <taxon>Bacteria</taxon>
        <taxon>Pseudomonadati</taxon>
        <taxon>Pseudomonadota</taxon>
        <taxon>Gammaproteobacteria</taxon>
        <taxon>Nevskiales</taxon>
        <taxon>Nevskiaceae</taxon>
        <taxon>Solimonas</taxon>
    </lineage>
</organism>
<accession>A0A6M2BTF3</accession>